<evidence type="ECO:0000256" key="3">
    <source>
        <dbReference type="ARBA" id="ARBA00022617"/>
    </source>
</evidence>
<dbReference type="CDD" id="cd11043">
    <property type="entry name" value="CYP90-like"/>
    <property type="match status" value="1"/>
</dbReference>
<accession>A0A0F7DHA1</accession>
<dbReference type="EMBL" id="KP178209">
    <property type="protein sequence ID" value="AKH04264.1"/>
    <property type="molecule type" value="mRNA"/>
</dbReference>
<dbReference type="PRINTS" id="PR00385">
    <property type="entry name" value="P450"/>
</dbReference>
<dbReference type="SUPFAM" id="SSF48264">
    <property type="entry name" value="Cytochrome P450"/>
    <property type="match status" value="1"/>
</dbReference>
<evidence type="ECO:0000256" key="1">
    <source>
        <dbReference type="ARBA" id="ARBA00005122"/>
    </source>
</evidence>
<comment type="similarity">
    <text evidence="2 10">Belongs to the cytochrome P450 family.</text>
</comment>
<reference evidence="12" key="1">
    <citation type="submission" date="2014-11" db="EMBL/GenBank/DDBJ databases">
        <authorList>
            <person name="Miriam O."/>
            <person name="Elisabeth M."/>
            <person name="Rosa C."/>
            <person name="Alain G."/>
            <person name="Javier P."/>
        </authorList>
    </citation>
    <scope>NUCLEOTIDE SEQUENCE</scope>
</reference>
<dbReference type="PROSITE" id="PS00086">
    <property type="entry name" value="CYTOCHROME_P450"/>
    <property type="match status" value="1"/>
</dbReference>
<organism evidence="12">
    <name type="scientific">Taxus baccata</name>
    <name type="common">English yew</name>
    <dbReference type="NCBI Taxonomy" id="25629"/>
    <lineage>
        <taxon>Eukaryota</taxon>
        <taxon>Viridiplantae</taxon>
        <taxon>Streptophyta</taxon>
        <taxon>Embryophyta</taxon>
        <taxon>Tracheophyta</taxon>
        <taxon>Spermatophyta</taxon>
        <taxon>Pinopsida</taxon>
        <taxon>Pinidae</taxon>
        <taxon>Conifers II</taxon>
        <taxon>Cupressales</taxon>
        <taxon>Taxaceae</taxon>
        <taxon>Taxus</taxon>
    </lineage>
</organism>
<sequence length="494" mass="55721">MEFGEQAIAKTVMDFLHSTPPSLLILSTVALASIIFVLVAKIFSPGRGKNLLPGNLGLPVIGETIGFLNALKVDQCDKWVADKVAKYGPVFKTSLMGCPTAVLTGQAGNRFLLQNDYNTIINKQPTTFVRIFGSKNINELFADEHKRIRNAIMTFMKPEALQKCVGRMEGVVKEHFAEHWEGRDTVLAYPLMKQLTFQVASDLLFGLKDPKERQILNTESITLMKAIWSVPLNLPGTTFNKGLRARGRVVKRLSSLINSRKREIAEGKVAPVQDLMSWLITLKDENNNSLTENEIIDNLIVLMIGGHDTTAVLLTQLVRFLCLHPDIYKNVLQEQTEVLAGRQRNGALAWEDVKKMEYTHKVVYEALRMVPPVFGGFRVTVQDVQYKGYTIPKGWQLFWETSTTHSDERVFREPTKFDPSHFDDKTPPYTFIPFGGGARLCPGYDFAKMQALIFVHHLVSTYDWSMLIPDEKMVCEPLPVPSKGLPIKIRARKN</sequence>
<keyword evidence="7 10" id="KW-0503">Monooxygenase</keyword>
<dbReference type="InterPro" id="IPR002401">
    <property type="entry name" value="Cyt_P450_E_grp-I"/>
</dbReference>
<evidence type="ECO:0000256" key="2">
    <source>
        <dbReference type="ARBA" id="ARBA00010617"/>
    </source>
</evidence>
<dbReference type="GO" id="GO:0005506">
    <property type="term" value="F:iron ion binding"/>
    <property type="evidence" value="ECO:0007669"/>
    <property type="project" value="InterPro"/>
</dbReference>
<evidence type="ECO:0000256" key="4">
    <source>
        <dbReference type="ARBA" id="ARBA00022723"/>
    </source>
</evidence>
<dbReference type="UniPathway" id="UPA00842"/>
<evidence type="ECO:0000256" key="11">
    <source>
        <dbReference type="SAM" id="Phobius"/>
    </source>
</evidence>
<evidence type="ECO:0000256" key="8">
    <source>
        <dbReference type="ARBA" id="ARBA00023059"/>
    </source>
</evidence>
<comment type="pathway">
    <text evidence="1">Alkaloid biosynthesis; taxol biosynthesis.</text>
</comment>
<keyword evidence="8" id="KW-0876">Taxol biosynthesis</keyword>
<dbReference type="GO" id="GO:0004497">
    <property type="term" value="F:monooxygenase activity"/>
    <property type="evidence" value="ECO:0007669"/>
    <property type="project" value="UniProtKB-KW"/>
</dbReference>
<keyword evidence="4 9" id="KW-0479">Metal-binding</keyword>
<comment type="cofactor">
    <cofactor evidence="9">
        <name>heme</name>
        <dbReference type="ChEBI" id="CHEBI:30413"/>
    </cofactor>
</comment>
<dbReference type="PANTHER" id="PTHR24286:SF256">
    <property type="entry name" value="CYTOCHROME P450 FAMILY PROTEIN"/>
    <property type="match status" value="1"/>
</dbReference>
<reference evidence="12" key="2">
    <citation type="journal article" date="2015" name="Plant Biotechnol. (Sheffield)">
        <title>Transcript profiling of jasmonate-elicited Taxus cells reveals a beta-phenylalanine-CoA ligase.</title>
        <authorList>
            <person name="Ramirez-Estrada K."/>
            <person name="Altabella T."/>
            <person name="Onrubia M."/>
            <person name="Moyano E."/>
            <person name="Notredame C."/>
            <person name="Osuna L."/>
            <person name="Vanden Bossche R."/>
            <person name="Goossens A."/>
            <person name="Cusido R.M."/>
            <person name="Palazon J."/>
        </authorList>
    </citation>
    <scope>NUCLEOTIDE SEQUENCE</scope>
</reference>
<dbReference type="FunFam" id="1.10.630.10:FF:000022">
    <property type="entry name" value="Taxadiene 5-alpha hydroxylase"/>
    <property type="match status" value="1"/>
</dbReference>
<dbReference type="InterPro" id="IPR001128">
    <property type="entry name" value="Cyt_P450"/>
</dbReference>
<dbReference type="GO" id="GO:0042617">
    <property type="term" value="P:paclitaxel biosynthetic process"/>
    <property type="evidence" value="ECO:0007669"/>
    <property type="project" value="UniProtKB-UniPathway"/>
</dbReference>
<dbReference type="AlphaFoldDB" id="A0A0F7DHA1"/>
<dbReference type="InterPro" id="IPR036396">
    <property type="entry name" value="Cyt_P450_sf"/>
</dbReference>
<dbReference type="GO" id="GO:0020037">
    <property type="term" value="F:heme binding"/>
    <property type="evidence" value="ECO:0007669"/>
    <property type="project" value="InterPro"/>
</dbReference>
<feature type="transmembrane region" description="Helical" evidence="11">
    <location>
        <begin position="23"/>
        <end position="43"/>
    </location>
</feature>
<evidence type="ECO:0000256" key="5">
    <source>
        <dbReference type="ARBA" id="ARBA00023002"/>
    </source>
</evidence>
<proteinExistence type="evidence at transcript level"/>
<protein>
    <submittedName>
        <fullName evidence="12">Putative hydroxylase</fullName>
    </submittedName>
</protein>
<evidence type="ECO:0000256" key="9">
    <source>
        <dbReference type="PIRSR" id="PIRSR602401-1"/>
    </source>
</evidence>
<dbReference type="GO" id="GO:0016705">
    <property type="term" value="F:oxidoreductase activity, acting on paired donors, with incorporation or reduction of molecular oxygen"/>
    <property type="evidence" value="ECO:0007669"/>
    <property type="project" value="InterPro"/>
</dbReference>
<evidence type="ECO:0000256" key="6">
    <source>
        <dbReference type="ARBA" id="ARBA00023004"/>
    </source>
</evidence>
<keyword evidence="11" id="KW-1133">Transmembrane helix</keyword>
<dbReference type="Pfam" id="PF00067">
    <property type="entry name" value="p450"/>
    <property type="match status" value="1"/>
</dbReference>
<evidence type="ECO:0000256" key="10">
    <source>
        <dbReference type="RuleBase" id="RU000461"/>
    </source>
</evidence>
<evidence type="ECO:0000313" key="12">
    <source>
        <dbReference type="EMBL" id="AKH04264.1"/>
    </source>
</evidence>
<dbReference type="InterPro" id="IPR017972">
    <property type="entry name" value="Cyt_P450_CS"/>
</dbReference>
<name>A0A0F7DHA1_TAXBA</name>
<keyword evidence="3 9" id="KW-0349">Heme</keyword>
<dbReference type="PRINTS" id="PR00463">
    <property type="entry name" value="EP450I"/>
</dbReference>
<dbReference type="Gene3D" id="1.10.630.10">
    <property type="entry name" value="Cytochrome P450"/>
    <property type="match status" value="1"/>
</dbReference>
<keyword evidence="11" id="KW-0472">Membrane</keyword>
<feature type="binding site" description="axial binding residue" evidence="9">
    <location>
        <position position="441"/>
    </location>
    <ligand>
        <name>heme</name>
        <dbReference type="ChEBI" id="CHEBI:30413"/>
    </ligand>
    <ligandPart>
        <name>Fe</name>
        <dbReference type="ChEBI" id="CHEBI:18248"/>
    </ligandPart>
</feature>
<keyword evidence="5 10" id="KW-0560">Oxidoreductase</keyword>
<keyword evidence="11" id="KW-0812">Transmembrane</keyword>
<evidence type="ECO:0000256" key="7">
    <source>
        <dbReference type="ARBA" id="ARBA00023033"/>
    </source>
</evidence>
<dbReference type="PANTHER" id="PTHR24286">
    <property type="entry name" value="CYTOCHROME P450 26"/>
    <property type="match status" value="1"/>
</dbReference>
<keyword evidence="6 9" id="KW-0408">Iron</keyword>
<dbReference type="GO" id="GO:0016125">
    <property type="term" value="P:sterol metabolic process"/>
    <property type="evidence" value="ECO:0007669"/>
    <property type="project" value="TreeGrafter"/>
</dbReference>